<dbReference type="Pfam" id="PF12850">
    <property type="entry name" value="Metallophos_2"/>
    <property type="match status" value="1"/>
</dbReference>
<evidence type="ECO:0000313" key="3">
    <source>
        <dbReference type="EMBL" id="OOZ36392.1"/>
    </source>
</evidence>
<evidence type="ECO:0000256" key="1">
    <source>
        <dbReference type="ARBA" id="ARBA00008950"/>
    </source>
</evidence>
<dbReference type="Proteomes" id="UP000190896">
    <property type="component" value="Unassembled WGS sequence"/>
</dbReference>
<dbReference type="PANTHER" id="PTHR43165">
    <property type="entry name" value="METALLOPHOSPHOESTERASE"/>
    <property type="match status" value="1"/>
</dbReference>
<evidence type="ECO:0000313" key="4">
    <source>
        <dbReference type="Proteomes" id="UP000190896"/>
    </source>
</evidence>
<dbReference type="InterPro" id="IPR029052">
    <property type="entry name" value="Metallo-depent_PP-like"/>
</dbReference>
<dbReference type="RefSeq" id="WP_078487213.1">
    <property type="nucleotide sequence ID" value="NZ_MPRJ01000041.1"/>
</dbReference>
<organism evidence="3 4">
    <name type="scientific">Solemya velesiana gill symbiont</name>
    <dbReference type="NCBI Taxonomy" id="1918948"/>
    <lineage>
        <taxon>Bacteria</taxon>
        <taxon>Pseudomonadati</taxon>
        <taxon>Pseudomonadota</taxon>
        <taxon>Gammaproteobacteria</taxon>
        <taxon>sulfur-oxidizing symbionts</taxon>
    </lineage>
</organism>
<accession>A0A1T2KU93</accession>
<name>A0A1T2KU93_9GAMM</name>
<dbReference type="AlphaFoldDB" id="A0A1T2KU93"/>
<feature type="domain" description="Calcineurin-like phosphoesterase" evidence="2">
    <location>
        <begin position="1"/>
        <end position="161"/>
    </location>
</feature>
<dbReference type="Gene3D" id="3.60.21.10">
    <property type="match status" value="1"/>
</dbReference>
<dbReference type="PANTHER" id="PTHR43165:SF1">
    <property type="entry name" value="PHOSPHODIESTERASE MJ0936"/>
    <property type="match status" value="1"/>
</dbReference>
<evidence type="ECO:0000259" key="2">
    <source>
        <dbReference type="Pfam" id="PF12850"/>
    </source>
</evidence>
<dbReference type="InterPro" id="IPR024654">
    <property type="entry name" value="Calcineurin-like_PHP_lpxH"/>
</dbReference>
<dbReference type="EMBL" id="MPRJ01000041">
    <property type="protein sequence ID" value="OOZ36392.1"/>
    <property type="molecule type" value="Genomic_DNA"/>
</dbReference>
<keyword evidence="4" id="KW-1185">Reference proteome</keyword>
<comment type="caution">
    <text evidence="3">The sequence shown here is derived from an EMBL/GenBank/DDBJ whole genome shotgun (WGS) entry which is preliminary data.</text>
</comment>
<dbReference type="SUPFAM" id="SSF56300">
    <property type="entry name" value="Metallo-dependent phosphatases"/>
    <property type="match status" value="1"/>
</dbReference>
<gene>
    <name evidence="3" type="ORF">BOW51_07345</name>
</gene>
<dbReference type="OrthoDB" id="9785951at2"/>
<reference evidence="3 4" key="1">
    <citation type="submission" date="2016-11" db="EMBL/GenBank/DDBJ databases">
        <title>Mixed transmission modes and dynamic genome evolution in an obligate animal-bacterial symbiosis.</title>
        <authorList>
            <person name="Russell S.L."/>
            <person name="Corbett-Detig R.B."/>
            <person name="Cavanaugh C.M."/>
        </authorList>
    </citation>
    <scope>NUCLEOTIDE SEQUENCE [LARGE SCALE GENOMIC DNA]</scope>
    <source>
        <strain evidence="3">Se-Cadez</strain>
    </source>
</reference>
<sequence>MKVCILSDSHDHIPLLDFAAAEAKQRGAEAILHCGDVVAPSTLKCLNKHGLPVHVIHGNNTGDLYTLGKLITQPGNMVEYHGMDAGVELAGKRIFLVHYPHYARAMATTGDWDLVCCGHSHKTTITEIPNIKGGKTPLVDPGTAGGVGTSPATYIMADLETMEFEIFEIPKSIEQPQQTA</sequence>
<proteinExistence type="inferred from homology"/>
<comment type="similarity">
    <text evidence="1">Belongs to the metallophosphoesterase superfamily. YfcE family.</text>
</comment>
<protein>
    <submittedName>
        <fullName evidence="3">YfcE family phosphodiesterase</fullName>
    </submittedName>
</protein>
<dbReference type="InterPro" id="IPR053193">
    <property type="entry name" value="MetalloPDE_YfcE-like"/>
</dbReference>